<evidence type="ECO:0000313" key="6">
    <source>
        <dbReference type="Proteomes" id="UP000006637"/>
    </source>
</evidence>
<feature type="domain" description="Peptidase M6-like" evidence="3">
    <location>
        <begin position="89"/>
        <end position="397"/>
    </location>
</feature>
<evidence type="ECO:0000259" key="3">
    <source>
        <dbReference type="Pfam" id="PF05547"/>
    </source>
</evidence>
<dbReference type="Pfam" id="PF20773">
    <property type="entry name" value="InhA-like_MAM"/>
    <property type="match status" value="1"/>
</dbReference>
<sequence>MRRLLIWLLALAFAAGLAGPGALATPPAGGEEDRGPAARGEAARPDDRPSPLSEKRRALKREAVARVIKGQARVQRRGGEKVVRLAPGQYVQLEQQDSDEIFTILAEFGDRVGPYAGEVDAPPSGPLHNQIPRPDRDWDGGSTDDNTTYWVPDFDRKHYMDMFFDGLPEQGGESLRDYYEEQSGGRYTVSGDVSEWVRVPYREARYGYVESNADMTAFIDDAADAWYEARRAAGESDAEIREYLSRFDRWDRYDHDGDGDFDEPDGYIDHFQAIHAGEGEEAGAPAWAIWSHRWYVNYAGIGSEGPENNPLGGIEIGDTGFWIGDYTTEPENGGLGVFAHEYAHDLGLPDEYDTAGGENGTGFWTLMSAGSWLGHGEDAIGTAPGHMNAWDKLFLGWLDYEVVRHGQDERVRLGVAERTGKHLPQALIVSLPDQEITTEYNTPHSGSHEWWGGSEDNLNTTLARTLDLSGASSARLEAWAWYVIEEGYDYLYAEVSADGGQSWARLPEASGIDQDDDVGLDGDSQGWRGISYDLSDYAGRRVLFRFRYQTDGGIHYAGPFLDDLSLVADGRTLWTDDVESGEGEWTSDGWRRMTGSVTETAPHYYVAENRQYVGYDDALRTGPYNFGWDCTRPDWVQHLPYQDGLLVWYANHAYEDNNTSQHPGAGLILPVDARPEPIRYDDGSLAGNRIQPFDATFGLEPTDPIRLHDEVCGEGGGLLRELGASVPRRGAIRTFDDSDPGRYWSGENPQNSVRVAGSGTSITVKSRARGGAVMALDVSFE</sequence>
<dbReference type="EMBL" id="CP000386">
    <property type="protein sequence ID" value="ABG04241.1"/>
    <property type="molecule type" value="Genomic_DNA"/>
</dbReference>
<dbReference type="Pfam" id="PF20774">
    <property type="entry name" value="InhA-like_VEG"/>
    <property type="match status" value="1"/>
</dbReference>
<dbReference type="PIRSF" id="PIRSF007519">
    <property type="entry name" value="Protease_InhA"/>
    <property type="match status" value="1"/>
</dbReference>
<dbReference type="Pfam" id="PF05547">
    <property type="entry name" value="Peptidase_M6"/>
    <property type="match status" value="1"/>
</dbReference>
<feature type="domain" description="Immune inhibitor A-like metallopeptidase VEG" evidence="4">
    <location>
        <begin position="599"/>
        <end position="772"/>
    </location>
</feature>
<keyword evidence="6" id="KW-1185">Reference proteome</keyword>
<evidence type="ECO:0000256" key="2">
    <source>
        <dbReference type="SAM" id="SignalP"/>
    </source>
</evidence>
<dbReference type="eggNOG" id="COG4412">
    <property type="taxonomic scope" value="Bacteria"/>
</dbReference>
<gene>
    <name evidence="5" type="ordered locus">Rxyl_1277</name>
</gene>
<dbReference type="InterPro" id="IPR008757">
    <property type="entry name" value="Peptidase_M6-like_domain"/>
</dbReference>
<name>Q1AWI7_RUBXD</name>
<dbReference type="HOGENOM" id="CLU_010858_0_0_11"/>
<dbReference type="RefSeq" id="WP_011564258.1">
    <property type="nucleotide sequence ID" value="NC_008148.1"/>
</dbReference>
<proteinExistence type="predicted"/>
<evidence type="ECO:0000256" key="1">
    <source>
        <dbReference type="SAM" id="MobiDB-lite"/>
    </source>
</evidence>
<feature type="region of interest" description="Disordered" evidence="1">
    <location>
        <begin position="121"/>
        <end position="144"/>
    </location>
</feature>
<protein>
    <submittedName>
        <fullName evidence="5">Peptidase M6, immune inhibitor A</fullName>
    </submittedName>
</protein>
<feature type="compositionally biased region" description="Basic and acidic residues" evidence="1">
    <location>
        <begin position="31"/>
        <end position="57"/>
    </location>
</feature>
<evidence type="ECO:0000313" key="5">
    <source>
        <dbReference type="EMBL" id="ABG04241.1"/>
    </source>
</evidence>
<feature type="region of interest" description="Disordered" evidence="1">
    <location>
        <begin position="24"/>
        <end position="57"/>
    </location>
</feature>
<dbReference type="SUPFAM" id="SSF55486">
    <property type="entry name" value="Metalloproteases ('zincins'), catalytic domain"/>
    <property type="match status" value="1"/>
</dbReference>
<dbReference type="GO" id="GO:0008233">
    <property type="term" value="F:peptidase activity"/>
    <property type="evidence" value="ECO:0007669"/>
    <property type="project" value="InterPro"/>
</dbReference>
<feature type="signal peptide" evidence="2">
    <location>
        <begin position="1"/>
        <end position="24"/>
    </location>
</feature>
<dbReference type="PhylomeDB" id="Q1AWI7"/>
<feature type="chain" id="PRO_5004187723" evidence="2">
    <location>
        <begin position="25"/>
        <end position="781"/>
    </location>
</feature>
<dbReference type="Proteomes" id="UP000006637">
    <property type="component" value="Chromosome"/>
</dbReference>
<keyword evidence="2" id="KW-0732">Signal</keyword>
<evidence type="ECO:0000259" key="4">
    <source>
        <dbReference type="Pfam" id="PF20774"/>
    </source>
</evidence>
<dbReference type="PANTHER" id="PTHR41775">
    <property type="entry name" value="SECRETED PROTEIN-RELATED"/>
    <property type="match status" value="1"/>
</dbReference>
<dbReference type="Gene3D" id="2.60.120.260">
    <property type="entry name" value="Galactose-binding domain-like"/>
    <property type="match status" value="1"/>
</dbReference>
<reference evidence="5 6" key="1">
    <citation type="submission" date="2006-06" db="EMBL/GenBank/DDBJ databases">
        <title>Complete sequence of Rubrobacter xylanophilus DSM 9941.</title>
        <authorList>
            <consortium name="US DOE Joint Genome Institute"/>
            <person name="Copeland A."/>
            <person name="Lucas S."/>
            <person name="Lapidus A."/>
            <person name="Barry K."/>
            <person name="Detter J.C."/>
            <person name="Glavina del Rio T."/>
            <person name="Hammon N."/>
            <person name="Israni S."/>
            <person name="Dalin E."/>
            <person name="Tice H."/>
            <person name="Pitluck S."/>
            <person name="Munk A.C."/>
            <person name="Brettin T."/>
            <person name="Bruce D."/>
            <person name="Han C."/>
            <person name="Tapia R."/>
            <person name="Gilna P."/>
            <person name="Schmutz J."/>
            <person name="Larimer F."/>
            <person name="Land M."/>
            <person name="Hauser L."/>
            <person name="Kyrpides N."/>
            <person name="Lykidis A."/>
            <person name="da Costa M.S."/>
            <person name="Rainey F.A."/>
            <person name="Empadinhas N."/>
            <person name="Jolivet E."/>
            <person name="Battista J.R."/>
            <person name="Richardson P."/>
        </authorList>
    </citation>
    <scope>NUCLEOTIDE SEQUENCE [LARGE SCALE GENOMIC DNA]</scope>
    <source>
        <strain evidence="6">DSM 9941 / JCM 11954 / NBRC 16129 / PRD-1</strain>
    </source>
</reference>
<dbReference type="STRING" id="266117.Rxyl_1277"/>
<accession>Q1AWI7</accession>
<dbReference type="KEGG" id="rxy:Rxyl_1277"/>
<dbReference type="AlphaFoldDB" id="Q1AWI7"/>
<dbReference type="PANTHER" id="PTHR41775:SF1">
    <property type="entry name" value="PEPTIDASE M6-LIKE DOMAIN-CONTAINING PROTEIN"/>
    <property type="match status" value="1"/>
</dbReference>
<dbReference type="InterPro" id="IPR048665">
    <property type="entry name" value="InhA-like_VEG"/>
</dbReference>
<dbReference type="NCBIfam" id="TIGR03296">
    <property type="entry name" value="M6dom_TIGR03296"/>
    <property type="match status" value="1"/>
</dbReference>
<dbReference type="GO" id="GO:0006508">
    <property type="term" value="P:proteolysis"/>
    <property type="evidence" value="ECO:0007669"/>
    <property type="project" value="InterPro"/>
</dbReference>
<dbReference type="InterPro" id="IPR012300">
    <property type="entry name" value="Pept_M6_InhA"/>
</dbReference>
<organism evidence="5 6">
    <name type="scientific">Rubrobacter xylanophilus (strain DSM 9941 / JCM 11954 / NBRC 16129 / PRD-1)</name>
    <dbReference type="NCBI Taxonomy" id="266117"/>
    <lineage>
        <taxon>Bacteria</taxon>
        <taxon>Bacillati</taxon>
        <taxon>Actinomycetota</taxon>
        <taxon>Rubrobacteria</taxon>
        <taxon>Rubrobacterales</taxon>
        <taxon>Rubrobacteraceae</taxon>
        <taxon>Rubrobacter</taxon>
    </lineage>
</organism>